<dbReference type="SUPFAM" id="SSF53335">
    <property type="entry name" value="S-adenosyl-L-methionine-dependent methyltransferases"/>
    <property type="match status" value="1"/>
</dbReference>
<protein>
    <submittedName>
        <fullName evidence="8">Methyltransferase family protein</fullName>
    </submittedName>
</protein>
<feature type="domain" description="DUF7782" evidence="7">
    <location>
        <begin position="392"/>
        <end position="501"/>
    </location>
</feature>
<evidence type="ECO:0000256" key="2">
    <source>
        <dbReference type="ARBA" id="ARBA00022603"/>
    </source>
</evidence>
<comment type="caution">
    <text evidence="8">The sequence shown here is derived from an EMBL/GenBank/DDBJ whole genome shotgun (WGS) entry which is preliminary data.</text>
</comment>
<dbReference type="PROSITE" id="PS00092">
    <property type="entry name" value="N6_MTASE"/>
    <property type="match status" value="1"/>
</dbReference>
<sequence length="502" mass="52403">MNAAQLIERLRADLEAAGYTVDGVTSVLGPVASAALGREQVVPALRATDGSADPAAVLLRCLVLGGAVPRRALDVALPSLGTDGAVILGLVAASGAGDGDEVRALVELRPYAAEDAAGRADWWVVSDLGELTTRGPLRTDHVLGVGGASTMLAQCTIRTPVGRVLDVGTGCGVQALHAARHAGHVTATDVSERALDLAAVNAALNRVVLDLRHGSLLEPVAGERYDLVVSNPPFVITPRREGVPLYEYRDSGLAGDSVVERLVRGAADVLAPGGVAQFLGNWEHRSGEDWRERVGAWLDGTGLDAWVVQREVQDPAEYAELWIRDGGEGRGPGFDALYGAWLDDFAARGVEAVGLGLLTLRRPVSGAPTLRRLEEVGGPVRQPLGEHLAAALAAHDWLAARDDDALAQVRLRVAPDVTDERHHVPGQPDPSVVLLRQGGGFGRVVRASSELAGLVGACDGDLTVGQVLAGLAVLTDREVAEVRAALLPVVRELVADGLLLPG</sequence>
<dbReference type="GO" id="GO:0035657">
    <property type="term" value="C:eRF1 methyltransferase complex"/>
    <property type="evidence" value="ECO:0007669"/>
    <property type="project" value="TreeGrafter"/>
</dbReference>
<dbReference type="InterPro" id="IPR007848">
    <property type="entry name" value="Small_mtfrase_dom"/>
</dbReference>
<dbReference type="GO" id="GO:0008276">
    <property type="term" value="F:protein methyltransferase activity"/>
    <property type="evidence" value="ECO:0007669"/>
    <property type="project" value="TreeGrafter"/>
</dbReference>
<keyword evidence="2 8" id="KW-0489">Methyltransferase</keyword>
<dbReference type="GO" id="GO:0032259">
    <property type="term" value="P:methylation"/>
    <property type="evidence" value="ECO:0007669"/>
    <property type="project" value="UniProtKB-KW"/>
</dbReference>
<evidence type="ECO:0000256" key="4">
    <source>
        <dbReference type="ARBA" id="ARBA00022691"/>
    </source>
</evidence>
<dbReference type="GO" id="GO:0008757">
    <property type="term" value="F:S-adenosylmethionine-dependent methyltransferase activity"/>
    <property type="evidence" value="ECO:0007669"/>
    <property type="project" value="TreeGrafter"/>
</dbReference>
<name>A0A2S6IFL5_9ACTN</name>
<dbReference type="GO" id="GO:0003676">
    <property type="term" value="F:nucleic acid binding"/>
    <property type="evidence" value="ECO:0007669"/>
    <property type="project" value="InterPro"/>
</dbReference>
<dbReference type="GO" id="GO:0008170">
    <property type="term" value="F:N-methyltransferase activity"/>
    <property type="evidence" value="ECO:0007669"/>
    <property type="project" value="UniProtKB-ARBA"/>
</dbReference>
<reference evidence="8 9" key="1">
    <citation type="submission" date="2018-02" db="EMBL/GenBank/DDBJ databases">
        <title>Genomic Encyclopedia of Archaeal and Bacterial Type Strains, Phase II (KMG-II): from individual species to whole genera.</title>
        <authorList>
            <person name="Goeker M."/>
        </authorList>
    </citation>
    <scope>NUCLEOTIDE SEQUENCE [LARGE SCALE GENOMIC DNA]</scope>
    <source>
        <strain evidence="8 9">DSM 22857</strain>
    </source>
</reference>
<dbReference type="PANTHER" id="PTHR45875">
    <property type="entry name" value="METHYLTRANSFERASE N6AMT1"/>
    <property type="match status" value="1"/>
</dbReference>
<dbReference type="OrthoDB" id="129465at2"/>
<dbReference type="InterPro" id="IPR002052">
    <property type="entry name" value="DNA_methylase_N6_adenine_CS"/>
</dbReference>
<dbReference type="AlphaFoldDB" id="A0A2S6IFL5"/>
<dbReference type="Proteomes" id="UP000239485">
    <property type="component" value="Unassembled WGS sequence"/>
</dbReference>
<evidence type="ECO:0000313" key="9">
    <source>
        <dbReference type="Proteomes" id="UP000239485"/>
    </source>
</evidence>
<evidence type="ECO:0000256" key="3">
    <source>
        <dbReference type="ARBA" id="ARBA00022679"/>
    </source>
</evidence>
<evidence type="ECO:0000259" key="7">
    <source>
        <dbReference type="Pfam" id="PF25004"/>
    </source>
</evidence>
<dbReference type="EMBL" id="PTJD01000012">
    <property type="protein sequence ID" value="PPK92940.1"/>
    <property type="molecule type" value="Genomic_DNA"/>
</dbReference>
<evidence type="ECO:0000259" key="6">
    <source>
        <dbReference type="Pfam" id="PF23186"/>
    </source>
</evidence>
<evidence type="ECO:0000313" key="8">
    <source>
        <dbReference type="EMBL" id="PPK92940.1"/>
    </source>
</evidence>
<dbReference type="Pfam" id="PF25004">
    <property type="entry name" value="DUF7782"/>
    <property type="match status" value="1"/>
</dbReference>
<keyword evidence="4" id="KW-0949">S-adenosyl-L-methionine</keyword>
<keyword evidence="3 8" id="KW-0808">Transferase</keyword>
<gene>
    <name evidence="8" type="ORF">CLV92_112119</name>
</gene>
<dbReference type="CDD" id="cd02440">
    <property type="entry name" value="AdoMet_MTases"/>
    <property type="match status" value="1"/>
</dbReference>
<evidence type="ECO:0000259" key="5">
    <source>
        <dbReference type="Pfam" id="PF05175"/>
    </source>
</evidence>
<dbReference type="InterPro" id="IPR056684">
    <property type="entry name" value="DUF7782"/>
</dbReference>
<dbReference type="InterPro" id="IPR052190">
    <property type="entry name" value="Euk-Arch_PrmC-MTase"/>
</dbReference>
<dbReference type="Pfam" id="PF23186">
    <property type="entry name" value="DUF7059"/>
    <property type="match status" value="1"/>
</dbReference>
<dbReference type="PANTHER" id="PTHR45875:SF1">
    <property type="entry name" value="METHYLTRANSFERASE N6AMT1"/>
    <property type="match status" value="1"/>
</dbReference>
<evidence type="ECO:0000256" key="1">
    <source>
        <dbReference type="ARBA" id="ARBA00006149"/>
    </source>
</evidence>
<dbReference type="Pfam" id="PF05175">
    <property type="entry name" value="MTS"/>
    <property type="match status" value="1"/>
</dbReference>
<comment type="similarity">
    <text evidence="1">Belongs to the eukaryotic/archaeal PrmC-related family.</text>
</comment>
<keyword evidence="9" id="KW-1185">Reference proteome</keyword>
<organism evidence="8 9">
    <name type="scientific">Kineococcus xinjiangensis</name>
    <dbReference type="NCBI Taxonomy" id="512762"/>
    <lineage>
        <taxon>Bacteria</taxon>
        <taxon>Bacillati</taxon>
        <taxon>Actinomycetota</taxon>
        <taxon>Actinomycetes</taxon>
        <taxon>Kineosporiales</taxon>
        <taxon>Kineosporiaceae</taxon>
        <taxon>Kineococcus</taxon>
    </lineage>
</organism>
<dbReference type="InterPro" id="IPR029063">
    <property type="entry name" value="SAM-dependent_MTases_sf"/>
</dbReference>
<feature type="domain" description="Methyltransferase small" evidence="5">
    <location>
        <begin position="148"/>
        <end position="278"/>
    </location>
</feature>
<feature type="domain" description="DUF7059" evidence="6">
    <location>
        <begin position="16"/>
        <end position="104"/>
    </location>
</feature>
<dbReference type="Gene3D" id="3.40.50.150">
    <property type="entry name" value="Vaccinia Virus protein VP39"/>
    <property type="match status" value="1"/>
</dbReference>
<proteinExistence type="inferred from homology"/>
<dbReference type="InterPro" id="IPR055487">
    <property type="entry name" value="DUF7059"/>
</dbReference>
<dbReference type="RefSeq" id="WP_104434328.1">
    <property type="nucleotide sequence ID" value="NZ_PTJD01000012.1"/>
</dbReference>
<accession>A0A2S6IFL5</accession>